<evidence type="ECO:0000256" key="2">
    <source>
        <dbReference type="ARBA" id="ARBA00022737"/>
    </source>
</evidence>
<dbReference type="PROSITE" id="PS50082">
    <property type="entry name" value="WD_REPEATS_2"/>
    <property type="match status" value="2"/>
</dbReference>
<feature type="compositionally biased region" description="Gly residues" evidence="5">
    <location>
        <begin position="42"/>
        <end position="51"/>
    </location>
</feature>
<dbReference type="InterPro" id="IPR036322">
    <property type="entry name" value="WD40_repeat_dom_sf"/>
</dbReference>
<dbReference type="GO" id="GO:0035859">
    <property type="term" value="C:Seh1-associated complex"/>
    <property type="evidence" value="ECO:0007669"/>
    <property type="project" value="TreeGrafter"/>
</dbReference>
<dbReference type="PROSITE" id="PS50089">
    <property type="entry name" value="ZF_RING_2"/>
    <property type="match status" value="1"/>
</dbReference>
<dbReference type="GO" id="GO:0034198">
    <property type="term" value="P:cellular response to amino acid starvation"/>
    <property type="evidence" value="ECO:0007669"/>
    <property type="project" value="TreeGrafter"/>
</dbReference>
<name>A0A427XCQ6_9TREE</name>
<feature type="region of interest" description="Disordered" evidence="5">
    <location>
        <begin position="1"/>
        <end position="70"/>
    </location>
</feature>
<feature type="region of interest" description="Disordered" evidence="5">
    <location>
        <begin position="521"/>
        <end position="563"/>
    </location>
</feature>
<keyword evidence="2" id="KW-0677">Repeat</keyword>
<keyword evidence="3" id="KW-0479">Metal-binding</keyword>
<dbReference type="InterPro" id="IPR015943">
    <property type="entry name" value="WD40/YVTN_repeat-like_dom_sf"/>
</dbReference>
<dbReference type="SUPFAM" id="SSF50978">
    <property type="entry name" value="WD40 repeat-like"/>
    <property type="match status" value="1"/>
</dbReference>
<organism evidence="7 8">
    <name type="scientific">Apiotrichum porosum</name>
    <dbReference type="NCBI Taxonomy" id="105984"/>
    <lineage>
        <taxon>Eukaryota</taxon>
        <taxon>Fungi</taxon>
        <taxon>Dikarya</taxon>
        <taxon>Basidiomycota</taxon>
        <taxon>Agaricomycotina</taxon>
        <taxon>Tremellomycetes</taxon>
        <taxon>Trichosporonales</taxon>
        <taxon>Trichosporonaceae</taxon>
        <taxon>Apiotrichum</taxon>
    </lineage>
</organism>
<evidence type="ECO:0000259" key="6">
    <source>
        <dbReference type="PROSITE" id="PS50089"/>
    </source>
</evidence>
<evidence type="ECO:0000256" key="1">
    <source>
        <dbReference type="ARBA" id="ARBA00022574"/>
    </source>
</evidence>
<evidence type="ECO:0000313" key="7">
    <source>
        <dbReference type="EMBL" id="RSH76543.1"/>
    </source>
</evidence>
<keyword evidence="3" id="KW-0862">Zinc</keyword>
<dbReference type="PANTHER" id="PTHR46170:SF1">
    <property type="entry name" value="GATOR COMPLEX PROTEIN WDR59"/>
    <property type="match status" value="1"/>
</dbReference>
<dbReference type="InterPro" id="IPR049567">
    <property type="entry name" value="WDR59-like"/>
</dbReference>
<comment type="caution">
    <text evidence="7">The sequence shown here is derived from an EMBL/GenBank/DDBJ whole genome shotgun (WGS) entry which is preliminary data.</text>
</comment>
<dbReference type="RefSeq" id="XP_028471690.1">
    <property type="nucleotide sequence ID" value="XM_028621055.1"/>
</dbReference>
<dbReference type="InterPro" id="IPR001841">
    <property type="entry name" value="Znf_RING"/>
</dbReference>
<evidence type="ECO:0000313" key="8">
    <source>
        <dbReference type="Proteomes" id="UP000279236"/>
    </source>
</evidence>
<dbReference type="GO" id="GO:1904263">
    <property type="term" value="P:positive regulation of TORC1 signaling"/>
    <property type="evidence" value="ECO:0007669"/>
    <property type="project" value="TreeGrafter"/>
</dbReference>
<keyword evidence="8" id="KW-1185">Reference proteome</keyword>
<dbReference type="SMART" id="SM00320">
    <property type="entry name" value="WD40"/>
    <property type="match status" value="5"/>
</dbReference>
<dbReference type="Gene3D" id="2.130.10.10">
    <property type="entry name" value="YVTN repeat-like/Quinoprotein amine dehydrogenase"/>
    <property type="match status" value="1"/>
</dbReference>
<feature type="compositionally biased region" description="Polar residues" evidence="5">
    <location>
        <begin position="523"/>
        <end position="535"/>
    </location>
</feature>
<dbReference type="STRING" id="105984.A0A427XCQ6"/>
<dbReference type="GeneID" id="39590075"/>
<feature type="compositionally biased region" description="Low complexity" evidence="5">
    <location>
        <begin position="31"/>
        <end position="41"/>
    </location>
</feature>
<reference evidence="7 8" key="1">
    <citation type="submission" date="2018-11" db="EMBL/GenBank/DDBJ databases">
        <title>Genome sequence of Apiotrichum porosum DSM 27194.</title>
        <authorList>
            <person name="Aliyu H."/>
            <person name="Gorte O."/>
            <person name="Ochsenreither K."/>
        </authorList>
    </citation>
    <scope>NUCLEOTIDE SEQUENCE [LARGE SCALE GENOMIC DNA]</scope>
    <source>
        <strain evidence="7 8">DSM 27194</strain>
    </source>
</reference>
<feature type="repeat" description="WD" evidence="4">
    <location>
        <begin position="196"/>
        <end position="231"/>
    </location>
</feature>
<feature type="region of interest" description="Disordered" evidence="5">
    <location>
        <begin position="1063"/>
        <end position="1152"/>
    </location>
</feature>
<feature type="region of interest" description="Disordered" evidence="5">
    <location>
        <begin position="1432"/>
        <end position="1489"/>
    </location>
</feature>
<feature type="compositionally biased region" description="Low complexity" evidence="5">
    <location>
        <begin position="1126"/>
        <end position="1143"/>
    </location>
</feature>
<feature type="region of interest" description="Disordered" evidence="5">
    <location>
        <begin position="969"/>
        <end position="1001"/>
    </location>
</feature>
<dbReference type="InterPro" id="IPR001680">
    <property type="entry name" value="WD40_rpt"/>
</dbReference>
<dbReference type="EMBL" id="RSCE01000024">
    <property type="protein sequence ID" value="RSH76543.1"/>
    <property type="molecule type" value="Genomic_DNA"/>
</dbReference>
<dbReference type="OrthoDB" id="311712at2759"/>
<dbReference type="GO" id="GO:0005774">
    <property type="term" value="C:vacuolar membrane"/>
    <property type="evidence" value="ECO:0007669"/>
    <property type="project" value="TreeGrafter"/>
</dbReference>
<keyword evidence="3" id="KW-0863">Zinc-finger</keyword>
<dbReference type="InterPro" id="IPR019775">
    <property type="entry name" value="WD40_repeat_CS"/>
</dbReference>
<feature type="compositionally biased region" description="Basic and acidic residues" evidence="5">
    <location>
        <begin position="1080"/>
        <end position="1097"/>
    </location>
</feature>
<dbReference type="GO" id="GO:0008270">
    <property type="term" value="F:zinc ion binding"/>
    <property type="evidence" value="ECO:0007669"/>
    <property type="project" value="UniProtKB-KW"/>
</dbReference>
<dbReference type="GO" id="GO:0035591">
    <property type="term" value="F:signaling adaptor activity"/>
    <property type="evidence" value="ECO:0007669"/>
    <property type="project" value="TreeGrafter"/>
</dbReference>
<evidence type="ECO:0000256" key="3">
    <source>
        <dbReference type="PROSITE-ProRule" id="PRU00175"/>
    </source>
</evidence>
<feature type="repeat" description="WD" evidence="4">
    <location>
        <begin position="284"/>
        <end position="318"/>
    </location>
</feature>
<accession>A0A427XCQ6</accession>
<evidence type="ECO:0000256" key="4">
    <source>
        <dbReference type="PROSITE-ProRule" id="PRU00221"/>
    </source>
</evidence>
<feature type="domain" description="RING-type" evidence="6">
    <location>
        <begin position="1289"/>
        <end position="1330"/>
    </location>
</feature>
<sequence>MDSSSASPSPHLRRAVLSPSPSHVPLPPSGPSSRRGSSTSAGGVGGVGGSSSNGARGPPSSIPPLMSVSPRTLLRPRLDRGTTNLTAAAGTLLSGSLLREDPFWEGATITVNQPVGSLSISPNSRDVCLASRKGLYILDLKNLESAPRFVPQGGTWQIADCQWSPHAVTDNLILSTSSQKLLVWDLAAQVPLFQSVDAHERAITDINWHAIDPNLMATVAMDAGIRGWDLRMGCSRPFMRLSAWGAAGTQVKWNRRAEHILATAHGKEVIVWDRRKGSIPLSVLKAHDAKIYGIDWDRRVAQELVTCSLDKTIKTWHLPELGRLDGEDPADKPYVARTIVTEYPVWRARNLPFGNGVLSLPQRGETALEMYGANGDIPVERFEGAQNQVKEFVWRVRGGDDMACEDRDFQLVTWSKDRKLRVWPVPREVCERVGYKRGTPITVLVSRKGADPKRTFTAIPGECTGTSRLPLPIVDNHTPMAPSGIARQRLLAHPRESGMTRGGGTARKMDQIEWLTKVVKTGPNANVGNSDSSAGPSRAPSTSGDSMSRSRSRSKTLGDGIRPLSINRATSMSRVGSANDSSYANSDFIPLKDEVLLVHKLFPKSKVNFEKVDLSLRKLTMSLNGPWANGDRFAFIRIHWSFPPNYPYAPEIPTFELERNATVSPITRHRMVSTIKELRASSRQCLVAVTEFLLGYHERTGRRVLDDEGSQSDSDAPALTQNVPMLVRTTGAVFGPNGQLACFFPKQTVLPRARTSASRSPSGQRDPFNTPLNRAIAALGRLENPNRPMASRSRRHVRRLKGMLAPEQARSTLTLHNVSHIVKEPDMTLAAQYSTTSIDANLVYAVDAKRLDHAEIWASLRALLHDPPPPYSSHPALRREDDPRRDRVMWEREMERKRTVIDMLFDRLMDDADIQLLALVACILMEHDRTAPPPPVHESLVHHSPEQDYFVLPTTGDNGDQHRASTLTIGSSHTAGRRHSSLTPTTPPVPSSGPSSLRTSGWSQILMNPSSISLRGMTLTPRDRTSFDVLSMPRTPADVIDETQPTHTRSGMIIPRGEVVASPLASSAPKNAGFGASPRRILERRDSQQRQSRDPRPRPLNSPGNTAITAPHTGRSSVNDRDRSGSSDAAAGGSGWSSVPGSRATKVSFGSGSPLRRAFSRHAIALGPQLERRRRHQTCSVRLDFGALDMEEISAPTSLLRPERLPFAEVWKLAYADMLLRAGLVGRRTAILQYHFATVEGGMPGAASGEMGRPQLELATVCRYCNDSFVPPGQDTCSTCERPRAPPMCSCCREPIRGLATTCTVCSHTSHTRCIVSILNTREDHCPACECHCLAERGVSGGFATTFRPPDSTAVSYGFTPDALGVGLGGVGNASPYGGMASPYGGEVTGQFAGLGGPGGLSLNLGPMGMMGVDLASPGLRRLTPSPTGMNFDGPHASGNMLSSPPHPPGWPSKGGLAGGGGALELTDESDPPAAAGVPPSPPLMAPQPQGMLARTRLRALGTEGILGW</sequence>
<gene>
    <name evidence="7" type="ORF">EHS24_005532</name>
</gene>
<dbReference type="PANTHER" id="PTHR46170">
    <property type="entry name" value="GATOR COMPLEX PROTEIN WDR59"/>
    <property type="match status" value="1"/>
</dbReference>
<evidence type="ECO:0000256" key="5">
    <source>
        <dbReference type="SAM" id="MobiDB-lite"/>
    </source>
</evidence>
<keyword evidence="1 4" id="KW-0853">WD repeat</keyword>
<feature type="region of interest" description="Disordered" evidence="5">
    <location>
        <begin position="1035"/>
        <end position="1054"/>
    </location>
</feature>
<dbReference type="Proteomes" id="UP000279236">
    <property type="component" value="Unassembled WGS sequence"/>
</dbReference>
<protein>
    <recommendedName>
        <fullName evidence="6">RING-type domain-containing protein</fullName>
    </recommendedName>
</protein>
<dbReference type="PROSITE" id="PS00678">
    <property type="entry name" value="WD_REPEATS_1"/>
    <property type="match status" value="1"/>
</dbReference>
<proteinExistence type="predicted"/>